<dbReference type="EMBL" id="AP011711">
    <property type="protein sequence ID" value="BAL55165.1"/>
    <property type="molecule type" value="Genomic_DNA"/>
</dbReference>
<organism evidence="7">
    <name type="scientific">uncultured Acetothermia bacterium</name>
    <dbReference type="NCBI Taxonomy" id="236499"/>
    <lineage>
        <taxon>Bacteria</taxon>
        <taxon>Candidatus Bipolaricaulota</taxon>
        <taxon>environmental samples</taxon>
    </lineage>
</organism>
<keyword evidence="3 6" id="KW-0812">Transmembrane</keyword>
<dbReference type="InterPro" id="IPR050833">
    <property type="entry name" value="Poly_Biosynth_Transport"/>
</dbReference>
<dbReference type="AlphaFoldDB" id="H5SG79"/>
<gene>
    <name evidence="7" type="ORF">HGMM_F23G10C18</name>
</gene>
<accession>H5SG79</accession>
<feature type="transmembrane region" description="Helical" evidence="6">
    <location>
        <begin position="195"/>
        <end position="215"/>
    </location>
</feature>
<reference evidence="7" key="1">
    <citation type="journal article" date="2005" name="Environ. Microbiol.">
        <title>Genetic and functional properties of uncultivated thermophilic crenarchaeotes from a subsurface gold mine as revealed by analysis of genome fragments.</title>
        <authorList>
            <person name="Nunoura T."/>
            <person name="Hirayama H."/>
            <person name="Takami H."/>
            <person name="Oida H."/>
            <person name="Nishi S."/>
            <person name="Shimamura S."/>
            <person name="Suzuki Y."/>
            <person name="Inagaki F."/>
            <person name="Takai K."/>
            <person name="Nealson K.H."/>
            <person name="Horikoshi K."/>
        </authorList>
    </citation>
    <scope>NUCLEOTIDE SEQUENCE</scope>
</reference>
<feature type="transmembrane region" description="Helical" evidence="6">
    <location>
        <begin position="345"/>
        <end position="365"/>
    </location>
</feature>
<reference evidence="7" key="2">
    <citation type="journal article" date="2012" name="PLoS ONE">
        <title>A Deeply Branching Thermophilic Bacterium with an Ancient Acetyl-CoA Pathway Dominates a Subsurface Ecosystem.</title>
        <authorList>
            <person name="Takami H."/>
            <person name="Noguchi H."/>
            <person name="Takaki Y."/>
            <person name="Uchiyama I."/>
            <person name="Toyoda A."/>
            <person name="Nishi S."/>
            <person name="Chee G.-J."/>
            <person name="Arai W."/>
            <person name="Nunoura T."/>
            <person name="Itoh T."/>
            <person name="Hattori M."/>
            <person name="Takai K."/>
        </authorList>
    </citation>
    <scope>NUCLEOTIDE SEQUENCE</scope>
</reference>
<dbReference type="InterPro" id="IPR002797">
    <property type="entry name" value="Polysacc_synth"/>
</dbReference>
<feature type="transmembrane region" description="Helical" evidence="6">
    <location>
        <begin position="314"/>
        <end position="339"/>
    </location>
</feature>
<sequence length="467" mass="51590">MAPSLVARLIYNIKGMKREVTMGQFTRDTAFTMLANILILMLGLGTSVILARLLGPEGRGIYAIASLLPSLVVTFVHLGIGPAAVYYTAQKRYPWKEILGNTIFLALITGVAGVIVALIVTLFFRERIFPNIASKYLLIAIGIIPLNLFFLYLRYILLGAQRVREYNVLDIWQSFCFLALVTVALWGWGLGVVGALWAAIISWLLAAVLAFLWAWKVADGISLQINLSYIRDVSVYGIQAHLANILGFLNYRLDMLLVNWFLNPTAVGLYSISVGIAEKLWLVSQAASVVLFPRVASETDELKRKEFTPLVTRTVFWGTALAALLLFFLVHYVIAFLYSEEFLPAVRPLQILLPGIVTLSAWRLLANDLAGRGKPMINTYITGVAVVVNLMLNLLLIPHYGLEGAAWASTASYSIALSIVLAVYCHLSGNQWTKVILPQRGDWALYWRTGAALGQWAKGKVKGLLGV</sequence>
<evidence type="ECO:0000256" key="5">
    <source>
        <dbReference type="ARBA" id="ARBA00023136"/>
    </source>
</evidence>
<evidence type="ECO:0000256" key="1">
    <source>
        <dbReference type="ARBA" id="ARBA00004651"/>
    </source>
</evidence>
<name>H5SG79_9BACT</name>
<dbReference type="PANTHER" id="PTHR30250">
    <property type="entry name" value="PST FAMILY PREDICTED COLANIC ACID TRANSPORTER"/>
    <property type="match status" value="1"/>
</dbReference>
<feature type="transmembrane region" description="Helical" evidence="6">
    <location>
        <begin position="31"/>
        <end position="54"/>
    </location>
</feature>
<evidence type="ECO:0000313" key="7">
    <source>
        <dbReference type="EMBL" id="BAL55165.1"/>
    </source>
</evidence>
<keyword evidence="4 6" id="KW-1133">Transmembrane helix</keyword>
<feature type="transmembrane region" description="Helical" evidence="6">
    <location>
        <begin position="377"/>
        <end position="400"/>
    </location>
</feature>
<feature type="transmembrane region" description="Helical" evidence="6">
    <location>
        <begin position="60"/>
        <end position="86"/>
    </location>
</feature>
<evidence type="ECO:0000256" key="4">
    <source>
        <dbReference type="ARBA" id="ARBA00022989"/>
    </source>
</evidence>
<evidence type="ECO:0000256" key="6">
    <source>
        <dbReference type="SAM" id="Phobius"/>
    </source>
</evidence>
<feature type="transmembrane region" description="Helical" evidence="6">
    <location>
        <begin position="136"/>
        <end position="157"/>
    </location>
</feature>
<keyword evidence="5 6" id="KW-0472">Membrane</keyword>
<comment type="subcellular location">
    <subcellularLocation>
        <location evidence="1">Cell membrane</location>
        <topology evidence="1">Multi-pass membrane protein</topology>
    </subcellularLocation>
</comment>
<feature type="transmembrane region" description="Helical" evidence="6">
    <location>
        <begin position="98"/>
        <end position="124"/>
    </location>
</feature>
<dbReference type="GO" id="GO:0005886">
    <property type="term" value="C:plasma membrane"/>
    <property type="evidence" value="ECO:0007669"/>
    <property type="project" value="UniProtKB-SubCell"/>
</dbReference>
<feature type="transmembrane region" description="Helical" evidence="6">
    <location>
        <begin position="406"/>
        <end position="427"/>
    </location>
</feature>
<evidence type="ECO:0000256" key="3">
    <source>
        <dbReference type="ARBA" id="ARBA00022692"/>
    </source>
</evidence>
<proteinExistence type="predicted"/>
<dbReference type="CDD" id="cd13128">
    <property type="entry name" value="MATE_Wzx_like"/>
    <property type="match status" value="1"/>
</dbReference>
<keyword evidence="2" id="KW-1003">Cell membrane</keyword>
<dbReference type="PANTHER" id="PTHR30250:SF11">
    <property type="entry name" value="O-ANTIGEN TRANSPORTER-RELATED"/>
    <property type="match status" value="1"/>
</dbReference>
<feature type="transmembrane region" description="Helical" evidence="6">
    <location>
        <begin position="169"/>
        <end position="189"/>
    </location>
</feature>
<dbReference type="Pfam" id="PF01943">
    <property type="entry name" value="Polysacc_synt"/>
    <property type="match status" value="1"/>
</dbReference>
<protein>
    <submittedName>
        <fullName evidence="7">Membrane protein involved in the export of O-antigen and teichoic acid</fullName>
    </submittedName>
</protein>
<evidence type="ECO:0000256" key="2">
    <source>
        <dbReference type="ARBA" id="ARBA00022475"/>
    </source>
</evidence>